<organism evidence="3 4">
    <name type="scientific">Podospora australis</name>
    <dbReference type="NCBI Taxonomy" id="1536484"/>
    <lineage>
        <taxon>Eukaryota</taxon>
        <taxon>Fungi</taxon>
        <taxon>Dikarya</taxon>
        <taxon>Ascomycota</taxon>
        <taxon>Pezizomycotina</taxon>
        <taxon>Sordariomycetes</taxon>
        <taxon>Sordariomycetidae</taxon>
        <taxon>Sordariales</taxon>
        <taxon>Podosporaceae</taxon>
        <taxon>Podospora</taxon>
    </lineage>
</organism>
<evidence type="ECO:0000256" key="2">
    <source>
        <dbReference type="SAM" id="MobiDB-lite"/>
    </source>
</evidence>
<dbReference type="Gene3D" id="3.40.50.300">
    <property type="entry name" value="P-loop containing nucleotide triphosphate hydrolases"/>
    <property type="match status" value="1"/>
</dbReference>
<proteinExistence type="predicted"/>
<evidence type="ECO:0000313" key="4">
    <source>
        <dbReference type="Proteomes" id="UP001302126"/>
    </source>
</evidence>
<feature type="region of interest" description="Disordered" evidence="2">
    <location>
        <begin position="471"/>
        <end position="491"/>
    </location>
</feature>
<keyword evidence="4" id="KW-1185">Reference proteome</keyword>
<reference evidence="3" key="2">
    <citation type="submission" date="2023-05" db="EMBL/GenBank/DDBJ databases">
        <authorList>
            <consortium name="Lawrence Berkeley National Laboratory"/>
            <person name="Steindorff A."/>
            <person name="Hensen N."/>
            <person name="Bonometti L."/>
            <person name="Westerberg I."/>
            <person name="Brannstrom I.O."/>
            <person name="Guillou S."/>
            <person name="Cros-Aarteil S."/>
            <person name="Calhoun S."/>
            <person name="Haridas S."/>
            <person name="Kuo A."/>
            <person name="Mondo S."/>
            <person name="Pangilinan J."/>
            <person name="Riley R."/>
            <person name="Labutti K."/>
            <person name="Andreopoulos B."/>
            <person name="Lipzen A."/>
            <person name="Chen C."/>
            <person name="Yanf M."/>
            <person name="Daum C."/>
            <person name="Ng V."/>
            <person name="Clum A."/>
            <person name="Ohm R."/>
            <person name="Martin F."/>
            <person name="Silar P."/>
            <person name="Natvig D."/>
            <person name="Lalanne C."/>
            <person name="Gautier V."/>
            <person name="Ament-Velasquez S.L."/>
            <person name="Kruys A."/>
            <person name="Hutchinson M.I."/>
            <person name="Powell A.J."/>
            <person name="Barry K."/>
            <person name="Miller A.N."/>
            <person name="Grigoriev I.V."/>
            <person name="Debuchy R."/>
            <person name="Gladieux P."/>
            <person name="Thoren M.H."/>
            <person name="Johannesson H."/>
        </authorList>
    </citation>
    <scope>NUCLEOTIDE SEQUENCE</scope>
    <source>
        <strain evidence="3">PSN309</strain>
    </source>
</reference>
<gene>
    <name evidence="3" type="ORF">QBC35DRAFT_531323</name>
</gene>
<comment type="caution">
    <text evidence="3">The sequence shown here is derived from an EMBL/GenBank/DDBJ whole genome shotgun (WGS) entry which is preliminary data.</text>
</comment>
<feature type="coiled-coil region" evidence="1">
    <location>
        <begin position="727"/>
        <end position="761"/>
    </location>
</feature>
<sequence length="775" mass="88459">MNSRAGRHACRDVAASPGVMGVCVWGREGKVGGCYPTRQPEKGNAAGAHVDNVSLSLFEPKQQSLKFICDLAASSSGMSPMQVSVEDKKGPDPLGKMTPPQTLKDAYIAVIGPPGTAKTSFIQQCIGKEAEVPSSHGSQARDYTFTYNDKHNGAYHTHLVDTPGLDTEVSDKTADVGAALRNFLGWLTEMVKSGKQLSGIVFLQPITASKPLNASVLSVLMCSKLYGKSFHECVALVTTRWSDVATAEGQHLERELMQNCEFFQTMIASGSKTFQFHDTEKSARAAISHILSRSAAIMDMEPISMGMSDDEVEQMMASTRRLDSDFTLAHDSFDMYSPDSALGLDWSADADGFDGQISFDDSQTPSVPVELALLNLNESIGELGAHENEMRHLYREQIRKFRKELDNGLQDWQLELGKEISDFTETEREIWERFQQLKEEYDNFRLAAEKDREKAREEALRLQKEQLEQHKKQLDEENLRHEKERKESQELRAAELKDIRALHSQELKDDRDRQAKELESVREDHRKQLETLREDHKQQHADSLRLKEVEIQSVRDALLRDSDERAKSLVKEMSDMKMTLESQHTDEMKRVREDMERQAAAEKLVLEQELQAAAKEKEDIMQKATEREKTLVDQANKDKHDLLEEITRLGASLEVEKAKVQDEMSKTITEMEQRYKKELDDVRKEVEAAKTESIRQVNHIRMAASRRIQERERTIADQVKIMLAESKRLREESLREVRQEIERLEKERVEREEMHKKALADAQAKASKTRLFRRN</sequence>
<evidence type="ECO:0000313" key="3">
    <source>
        <dbReference type="EMBL" id="KAK4188910.1"/>
    </source>
</evidence>
<dbReference type="InterPro" id="IPR027417">
    <property type="entry name" value="P-loop_NTPase"/>
</dbReference>
<dbReference type="CDD" id="cd00882">
    <property type="entry name" value="Ras_like_GTPase"/>
    <property type="match status" value="1"/>
</dbReference>
<reference evidence="3" key="1">
    <citation type="journal article" date="2023" name="Mol. Phylogenet. Evol.">
        <title>Genome-scale phylogeny and comparative genomics of the fungal order Sordariales.</title>
        <authorList>
            <person name="Hensen N."/>
            <person name="Bonometti L."/>
            <person name="Westerberg I."/>
            <person name="Brannstrom I.O."/>
            <person name="Guillou S."/>
            <person name="Cros-Aarteil S."/>
            <person name="Calhoun S."/>
            <person name="Haridas S."/>
            <person name="Kuo A."/>
            <person name="Mondo S."/>
            <person name="Pangilinan J."/>
            <person name="Riley R."/>
            <person name="LaButti K."/>
            <person name="Andreopoulos B."/>
            <person name="Lipzen A."/>
            <person name="Chen C."/>
            <person name="Yan M."/>
            <person name="Daum C."/>
            <person name="Ng V."/>
            <person name="Clum A."/>
            <person name="Steindorff A."/>
            <person name="Ohm R.A."/>
            <person name="Martin F."/>
            <person name="Silar P."/>
            <person name="Natvig D.O."/>
            <person name="Lalanne C."/>
            <person name="Gautier V."/>
            <person name="Ament-Velasquez S.L."/>
            <person name="Kruys A."/>
            <person name="Hutchinson M.I."/>
            <person name="Powell A.J."/>
            <person name="Barry K."/>
            <person name="Miller A.N."/>
            <person name="Grigoriev I.V."/>
            <person name="Debuchy R."/>
            <person name="Gladieux P."/>
            <person name="Hiltunen Thoren M."/>
            <person name="Johannesson H."/>
        </authorList>
    </citation>
    <scope>NUCLEOTIDE SEQUENCE</scope>
    <source>
        <strain evidence="3">PSN309</strain>
    </source>
</reference>
<protein>
    <recommendedName>
        <fullName evidence="5">G domain-containing protein</fullName>
    </recommendedName>
</protein>
<evidence type="ECO:0008006" key="5">
    <source>
        <dbReference type="Google" id="ProtNLM"/>
    </source>
</evidence>
<dbReference type="SUPFAM" id="SSF52540">
    <property type="entry name" value="P-loop containing nucleoside triphosphate hydrolases"/>
    <property type="match status" value="1"/>
</dbReference>
<feature type="coiled-coil region" evidence="1">
    <location>
        <begin position="596"/>
        <end position="692"/>
    </location>
</feature>
<dbReference type="EMBL" id="MU864382">
    <property type="protein sequence ID" value="KAK4188910.1"/>
    <property type="molecule type" value="Genomic_DNA"/>
</dbReference>
<dbReference type="AlphaFoldDB" id="A0AAN6WVE2"/>
<dbReference type="Proteomes" id="UP001302126">
    <property type="component" value="Unassembled WGS sequence"/>
</dbReference>
<name>A0AAN6WVE2_9PEZI</name>
<keyword evidence="1" id="KW-0175">Coiled coil</keyword>
<accession>A0AAN6WVE2</accession>
<evidence type="ECO:0000256" key="1">
    <source>
        <dbReference type="SAM" id="Coils"/>
    </source>
</evidence>